<dbReference type="SUPFAM" id="SSF56645">
    <property type="entry name" value="Acyl-CoA dehydrogenase NM domain-like"/>
    <property type="match status" value="1"/>
</dbReference>
<dbReference type="RefSeq" id="WP_231700232.1">
    <property type="nucleotide sequence ID" value="NZ_AP018560.1"/>
</dbReference>
<dbReference type="InterPro" id="IPR009100">
    <property type="entry name" value="AcylCoA_DH/oxidase_NM_dom_sf"/>
</dbReference>
<dbReference type="Proteomes" id="UP000270530">
    <property type="component" value="Chromosome"/>
</dbReference>
<reference evidence="2" key="1">
    <citation type="submission" date="2018-04" db="EMBL/GenBank/DDBJ databases">
        <authorList>
            <person name="Watanabe M."/>
            <person name="Kojima H."/>
        </authorList>
    </citation>
    <scope>NUCLEOTIDE SEQUENCE [LARGE SCALE GENOMIC DNA]</scope>
    <source>
        <strain evidence="2">Dysh456</strain>
    </source>
</reference>
<accession>A0A2Z6E7Z1</accession>
<dbReference type="EMBL" id="AP018560">
    <property type="protein sequence ID" value="BBD81167.1"/>
    <property type="molecule type" value="Genomic_DNA"/>
</dbReference>
<dbReference type="Gene3D" id="2.40.110.10">
    <property type="entry name" value="Butyryl-CoA Dehydrogenase, subunit A, domain 2"/>
    <property type="match status" value="1"/>
</dbReference>
<gene>
    <name evidence="1" type="ORF">ALSL_2543</name>
</gene>
<evidence type="ECO:0000313" key="2">
    <source>
        <dbReference type="Proteomes" id="UP000270530"/>
    </source>
</evidence>
<dbReference type="GO" id="GO:0016627">
    <property type="term" value="F:oxidoreductase activity, acting on the CH-CH group of donors"/>
    <property type="evidence" value="ECO:0007669"/>
    <property type="project" value="InterPro"/>
</dbReference>
<protein>
    <submittedName>
        <fullName evidence="1">Acyl-CoA dehydrogenase/oxidase domain protein</fullName>
    </submittedName>
</protein>
<dbReference type="KEGG" id="rbd:ALSL_2543"/>
<evidence type="ECO:0000313" key="1">
    <source>
        <dbReference type="EMBL" id="BBD81167.1"/>
    </source>
</evidence>
<proteinExistence type="predicted"/>
<dbReference type="AlphaFoldDB" id="A0A2Z6E7Z1"/>
<name>A0A2Z6E7Z1_9GAMM</name>
<dbReference type="InterPro" id="IPR046373">
    <property type="entry name" value="Acyl-CoA_Oxase/DH_mid-dom_sf"/>
</dbReference>
<reference evidence="2" key="2">
    <citation type="submission" date="2018-06" db="EMBL/GenBank/DDBJ databases">
        <title>Genome sequence of Rhodanobacteraceae bacterium strain Dysh456.</title>
        <authorList>
            <person name="Fukui M."/>
        </authorList>
    </citation>
    <scope>NUCLEOTIDE SEQUENCE [LARGE SCALE GENOMIC DNA]</scope>
    <source>
        <strain evidence="2">Dysh456</strain>
    </source>
</reference>
<sequence length="333" mass="35676">MSELAMQASRYAARSSPTLRERAEHWLARLPSLPLPGSGRTLERWRALAAIAAEDVCLVKLLEAHYDALAILAELGVPPSGTQARSMFHAVWAAEPPQARLRFIATDGGHGMLDGRKAWCSGADLVDAALVTAYEGDARVLVQVRMDEPGIERSGDDWQALGMGRLYSGTVVFRQVCARRIGAPGAYLDRPGFWHGGAGIAACWFGAATAIAERLRRAPQVGVDPHALAHLGALDIQLAAAASLLRDTAAAIDAAPEASHREAVLRVRGCVEHVATEVIERVGRALGPAPLCADRDHAQRCADLAVFVRQSHAERDWAALGEAASARTRTWSL</sequence>
<keyword evidence="2" id="KW-1185">Reference proteome</keyword>
<organism evidence="1 2">
    <name type="scientific">Aerosticca soli</name>
    <dbReference type="NCBI Taxonomy" id="2010829"/>
    <lineage>
        <taxon>Bacteria</taxon>
        <taxon>Pseudomonadati</taxon>
        <taxon>Pseudomonadota</taxon>
        <taxon>Gammaproteobacteria</taxon>
        <taxon>Lysobacterales</taxon>
        <taxon>Rhodanobacteraceae</taxon>
        <taxon>Aerosticca</taxon>
    </lineage>
</organism>